<gene>
    <name evidence="1" type="ORF">LTS18_010411</name>
</gene>
<reference evidence="1" key="1">
    <citation type="submission" date="2024-09" db="EMBL/GenBank/DDBJ databases">
        <title>Black Yeasts Isolated from many extreme environments.</title>
        <authorList>
            <person name="Coleine C."/>
            <person name="Stajich J.E."/>
            <person name="Selbmann L."/>
        </authorList>
    </citation>
    <scope>NUCLEOTIDE SEQUENCE</scope>
    <source>
        <strain evidence="1">CCFEE 5737</strain>
    </source>
</reference>
<evidence type="ECO:0000313" key="2">
    <source>
        <dbReference type="Proteomes" id="UP001186974"/>
    </source>
</evidence>
<name>A0ACC3DLC1_9PEZI</name>
<feature type="non-terminal residue" evidence="1">
    <location>
        <position position="162"/>
    </location>
</feature>
<evidence type="ECO:0000313" key="1">
    <source>
        <dbReference type="EMBL" id="KAK3077384.1"/>
    </source>
</evidence>
<dbReference type="EMBL" id="JAWDJW010002907">
    <property type="protein sequence ID" value="KAK3077384.1"/>
    <property type="molecule type" value="Genomic_DNA"/>
</dbReference>
<accession>A0ACC3DLC1</accession>
<keyword evidence="2" id="KW-1185">Reference proteome</keyword>
<proteinExistence type="predicted"/>
<sequence>MGIPAVSLCVAIVSTFTGIASLLHAKSTRKEATLRYETDKQEAQAGNNKDKAELDKSVALGPPVIQGTYDKNLAMIGPRFAEGDTITKQALSEILINMQQNMINNLQAMLQSKHPTRKIDYGNMVNVSDKSRLDTVNALAQQYQRFCQAAPIPKAPEMPNLN</sequence>
<organism evidence="1 2">
    <name type="scientific">Coniosporium uncinatum</name>
    <dbReference type="NCBI Taxonomy" id="93489"/>
    <lineage>
        <taxon>Eukaryota</taxon>
        <taxon>Fungi</taxon>
        <taxon>Dikarya</taxon>
        <taxon>Ascomycota</taxon>
        <taxon>Pezizomycotina</taxon>
        <taxon>Dothideomycetes</taxon>
        <taxon>Dothideomycetes incertae sedis</taxon>
        <taxon>Coniosporium</taxon>
    </lineage>
</organism>
<protein>
    <submittedName>
        <fullName evidence="1">Uncharacterized protein</fullName>
    </submittedName>
</protein>
<comment type="caution">
    <text evidence="1">The sequence shown here is derived from an EMBL/GenBank/DDBJ whole genome shotgun (WGS) entry which is preliminary data.</text>
</comment>
<dbReference type="Proteomes" id="UP001186974">
    <property type="component" value="Unassembled WGS sequence"/>
</dbReference>